<accession>A0AAV5TAZ6</accession>
<dbReference type="AlphaFoldDB" id="A0AAV5TAZ6"/>
<comment type="caution">
    <text evidence="2">The sequence shown here is derived from an EMBL/GenBank/DDBJ whole genome shotgun (WGS) entry which is preliminary data.</text>
</comment>
<reference evidence="2" key="1">
    <citation type="submission" date="2023-10" db="EMBL/GenBank/DDBJ databases">
        <title>Genome assembly of Pristionchus species.</title>
        <authorList>
            <person name="Yoshida K."/>
            <person name="Sommer R.J."/>
        </authorList>
    </citation>
    <scope>NUCLEOTIDE SEQUENCE</scope>
    <source>
        <strain evidence="2">RS0144</strain>
    </source>
</reference>
<dbReference type="PANTHER" id="PTHR35180">
    <property type="entry name" value="PROTEIN CBG06219"/>
    <property type="match status" value="1"/>
</dbReference>
<evidence type="ECO:0000256" key="1">
    <source>
        <dbReference type="SAM" id="SignalP"/>
    </source>
</evidence>
<keyword evidence="3" id="KW-1185">Reference proteome</keyword>
<name>A0AAV5TAZ6_9BILA</name>
<evidence type="ECO:0000313" key="2">
    <source>
        <dbReference type="EMBL" id="GMS92726.1"/>
    </source>
</evidence>
<feature type="non-terminal residue" evidence="2">
    <location>
        <position position="1"/>
    </location>
</feature>
<sequence>LSMATMLRGLIAASIIFLLSECKDSEQPKKDFICSWQGSAPFCVRDPCAKDHTFIADSDDASSPFAGSSGSHCVTGLKRLCCKTAHVKKDIKENCRYRDSCEGYQYVFKAGGSVPFCCTSGTLVW</sequence>
<protein>
    <submittedName>
        <fullName evidence="2">Uncharacterized protein</fullName>
    </submittedName>
</protein>
<dbReference type="Proteomes" id="UP001432027">
    <property type="component" value="Unassembled WGS sequence"/>
</dbReference>
<keyword evidence="1" id="KW-0732">Signal</keyword>
<proteinExistence type="predicted"/>
<dbReference type="PANTHER" id="PTHR35180:SF7">
    <property type="entry name" value="SRCR DOMAIN-CONTAINING PROTEIN"/>
    <property type="match status" value="1"/>
</dbReference>
<evidence type="ECO:0000313" key="3">
    <source>
        <dbReference type="Proteomes" id="UP001432027"/>
    </source>
</evidence>
<gene>
    <name evidence="2" type="ORF">PENTCL1PPCAC_14901</name>
</gene>
<feature type="chain" id="PRO_5043506949" evidence="1">
    <location>
        <begin position="23"/>
        <end position="125"/>
    </location>
</feature>
<dbReference type="EMBL" id="BTSX01000004">
    <property type="protein sequence ID" value="GMS92726.1"/>
    <property type="molecule type" value="Genomic_DNA"/>
</dbReference>
<organism evidence="2 3">
    <name type="scientific">Pristionchus entomophagus</name>
    <dbReference type="NCBI Taxonomy" id="358040"/>
    <lineage>
        <taxon>Eukaryota</taxon>
        <taxon>Metazoa</taxon>
        <taxon>Ecdysozoa</taxon>
        <taxon>Nematoda</taxon>
        <taxon>Chromadorea</taxon>
        <taxon>Rhabditida</taxon>
        <taxon>Rhabditina</taxon>
        <taxon>Diplogasteromorpha</taxon>
        <taxon>Diplogasteroidea</taxon>
        <taxon>Neodiplogasteridae</taxon>
        <taxon>Pristionchus</taxon>
    </lineage>
</organism>
<feature type="signal peptide" evidence="1">
    <location>
        <begin position="1"/>
        <end position="22"/>
    </location>
</feature>